<dbReference type="OrthoDB" id="9035847at2"/>
<accession>A0A370N3B1</accession>
<keyword evidence="2" id="KW-1185">Reference proteome</keyword>
<evidence type="ECO:0000313" key="2">
    <source>
        <dbReference type="Proteomes" id="UP000254875"/>
    </source>
</evidence>
<protein>
    <submittedName>
        <fullName evidence="1">Uncharacterized protein</fullName>
    </submittedName>
</protein>
<proteinExistence type="predicted"/>
<organism evidence="1 2">
    <name type="scientific">Paraburkholderia lacunae</name>
    <dbReference type="NCBI Taxonomy" id="2211104"/>
    <lineage>
        <taxon>Bacteria</taxon>
        <taxon>Pseudomonadati</taxon>
        <taxon>Pseudomonadota</taxon>
        <taxon>Betaproteobacteria</taxon>
        <taxon>Burkholderiales</taxon>
        <taxon>Burkholderiaceae</taxon>
        <taxon>Paraburkholderia</taxon>
    </lineage>
</organism>
<dbReference type="EMBL" id="QHKS01000018">
    <property type="protein sequence ID" value="RDK00087.1"/>
    <property type="molecule type" value="Genomic_DNA"/>
</dbReference>
<dbReference type="RefSeq" id="WP_115105247.1">
    <property type="nucleotide sequence ID" value="NZ_QHKS01000018.1"/>
</dbReference>
<evidence type="ECO:0000313" key="1">
    <source>
        <dbReference type="EMBL" id="RDK00087.1"/>
    </source>
</evidence>
<comment type="caution">
    <text evidence="1">The sequence shown here is derived from an EMBL/GenBank/DDBJ whole genome shotgun (WGS) entry which is preliminary data.</text>
</comment>
<dbReference type="Proteomes" id="UP000254875">
    <property type="component" value="Unassembled WGS sequence"/>
</dbReference>
<name>A0A370N3B1_9BURK</name>
<gene>
    <name evidence="1" type="ORF">DLM46_25600</name>
</gene>
<sequence>MKSRVVNTLSAMSQRLPRGVPRVSQTGIALTGVVSILTLSGCYYYPYGYYPAYYPSYATVPAAATQREVPLGSVDSTAQQQALADSQASPPAYVVAQPPPVYVAPVYPAYYPPPVYPPYYGYPGWYGYGPSLSIGFGYSWGGHRHHR</sequence>
<dbReference type="AlphaFoldDB" id="A0A370N3B1"/>
<reference evidence="2" key="1">
    <citation type="submission" date="2018-05" db="EMBL/GenBank/DDBJ databases">
        <authorList>
            <person name="Feng T."/>
        </authorList>
    </citation>
    <scope>NUCLEOTIDE SEQUENCE [LARGE SCALE GENOMIC DNA]</scope>
    <source>
        <strain evidence="2">S27</strain>
    </source>
</reference>